<dbReference type="Gene3D" id="3.50.50.60">
    <property type="entry name" value="FAD/NAD(P)-binding domain"/>
    <property type="match status" value="2"/>
</dbReference>
<keyword evidence="2 4" id="KW-0560">Oxidoreductase</keyword>
<dbReference type="Proteomes" id="UP001050691">
    <property type="component" value="Unassembled WGS sequence"/>
</dbReference>
<dbReference type="Pfam" id="PF13450">
    <property type="entry name" value="NAD_binding_8"/>
    <property type="match status" value="1"/>
</dbReference>
<feature type="signal peptide" evidence="5">
    <location>
        <begin position="1"/>
        <end position="18"/>
    </location>
</feature>
<evidence type="ECO:0000259" key="6">
    <source>
        <dbReference type="Pfam" id="PF01593"/>
    </source>
</evidence>
<dbReference type="AlphaFoldDB" id="A0AAV5ARX4"/>
<dbReference type="SUPFAM" id="SSF54373">
    <property type="entry name" value="FAD-linked reductases, C-terminal domain"/>
    <property type="match status" value="1"/>
</dbReference>
<evidence type="ECO:0000256" key="3">
    <source>
        <dbReference type="PIRSR" id="PIRSR601613-1"/>
    </source>
</evidence>
<dbReference type="PANTHER" id="PTHR10742">
    <property type="entry name" value="FLAVIN MONOAMINE OXIDASE"/>
    <property type="match status" value="1"/>
</dbReference>
<keyword evidence="8" id="KW-1185">Reference proteome</keyword>
<accession>A0AAV5ARX4</accession>
<reference evidence="7" key="1">
    <citation type="submission" date="2021-10" db="EMBL/GenBank/DDBJ databases">
        <title>De novo Genome Assembly of Clathrus columnatus (Basidiomycota, Fungi) Using Illumina and Nanopore Sequence Data.</title>
        <authorList>
            <person name="Ogiso-Tanaka E."/>
            <person name="Itagaki H."/>
            <person name="Hosoya T."/>
            <person name="Hosaka K."/>
        </authorList>
    </citation>
    <scope>NUCLEOTIDE SEQUENCE</scope>
    <source>
        <strain evidence="7">MO-923</strain>
    </source>
</reference>
<dbReference type="InterPro" id="IPR002937">
    <property type="entry name" value="Amino_oxidase"/>
</dbReference>
<evidence type="ECO:0000256" key="2">
    <source>
        <dbReference type="ARBA" id="ARBA00023002"/>
    </source>
</evidence>
<organism evidence="7 8">
    <name type="scientific">Clathrus columnatus</name>
    <dbReference type="NCBI Taxonomy" id="1419009"/>
    <lineage>
        <taxon>Eukaryota</taxon>
        <taxon>Fungi</taxon>
        <taxon>Dikarya</taxon>
        <taxon>Basidiomycota</taxon>
        <taxon>Agaricomycotina</taxon>
        <taxon>Agaricomycetes</taxon>
        <taxon>Phallomycetidae</taxon>
        <taxon>Phallales</taxon>
        <taxon>Clathraceae</taxon>
        <taxon>Clathrus</taxon>
    </lineage>
</organism>
<dbReference type="InterPro" id="IPR036188">
    <property type="entry name" value="FAD/NAD-bd_sf"/>
</dbReference>
<dbReference type="GO" id="GO:0006598">
    <property type="term" value="P:polyamine catabolic process"/>
    <property type="evidence" value="ECO:0007669"/>
    <property type="project" value="TreeGrafter"/>
</dbReference>
<dbReference type="SUPFAM" id="SSF51905">
    <property type="entry name" value="FAD/NAD(P)-binding domain"/>
    <property type="match status" value="1"/>
</dbReference>
<sequence length="546" mass="61504">MAWNYILLLFITFSLSSCHVIAENVLRTKVVILGAGMTGITAAKTLHEEGVHDFVVVEARSELGELSSFAVPSQFALYQLLFCSSSGGRMQTFTLENGINVELGPNWIHGLGRLPSELNPIYSLAIKYNLTTVSSNAEDLETFDSSGKINMNKDLEEVSSAWERYLALAGHRLDNEKADLTARAGFSLSAFKPRNHLQEAAEYFLFDFTFGQPPEVTSFIGAANNNNYTRGYGFLVQQEAKEFLNASDSRLALNHVVTSITYSTEGVQIQTDKHLTIEADHAICTFSLGVLQNDDVKFYPPLPPWKQEAIYGTNMATYTKIFLRFNQSFWAESEFWLYADPKRRGYYPIWQPLDLPGFLPGSNTLLVTVTDTEARRIAKQSTEETRAEIMAVLRSMYGKDIPDPQEIVYKNWHSDPLFRGSYSNWGASYPFDVFRTLREPLYNRLWFAGEGTSTAFFGFLHACLKLPLSLKSTDGAYLEGQKAAKAVIETLQDHTTGEEYHHHYKEYSKNQDFNGFSELRSDSLNELRQLIRAGDKLVTNAKAAVN</sequence>
<evidence type="ECO:0000256" key="1">
    <source>
        <dbReference type="ARBA" id="ARBA00001974"/>
    </source>
</evidence>
<comment type="cofactor">
    <cofactor evidence="1 4">
        <name>FAD</name>
        <dbReference type="ChEBI" id="CHEBI:57692"/>
    </cofactor>
</comment>
<evidence type="ECO:0000313" key="7">
    <source>
        <dbReference type="EMBL" id="GJJ15504.1"/>
    </source>
</evidence>
<protein>
    <recommendedName>
        <fullName evidence="4">Amine oxidase</fullName>
        <ecNumber evidence="4">1.4.3.-</ecNumber>
    </recommendedName>
</protein>
<feature type="chain" id="PRO_5043887468" description="Amine oxidase" evidence="5">
    <location>
        <begin position="19"/>
        <end position="546"/>
    </location>
</feature>
<dbReference type="EMBL" id="BPWL01000011">
    <property type="protein sequence ID" value="GJJ15504.1"/>
    <property type="molecule type" value="Genomic_DNA"/>
</dbReference>
<keyword evidence="4" id="KW-0274">FAD</keyword>
<gene>
    <name evidence="7" type="ORF">Clacol_009782</name>
</gene>
<keyword evidence="5" id="KW-0732">Signal</keyword>
<name>A0AAV5ARX4_9AGAM</name>
<evidence type="ECO:0000256" key="5">
    <source>
        <dbReference type="SAM" id="SignalP"/>
    </source>
</evidence>
<proteinExistence type="inferred from homology"/>
<feature type="binding site" evidence="3">
    <location>
        <position position="38"/>
    </location>
    <ligand>
        <name>FAD</name>
        <dbReference type="ChEBI" id="CHEBI:57692"/>
    </ligand>
</feature>
<feature type="domain" description="Amine oxidase" evidence="6">
    <location>
        <begin position="87"/>
        <end position="464"/>
    </location>
</feature>
<dbReference type="Pfam" id="PF01593">
    <property type="entry name" value="Amino_oxidase"/>
    <property type="match status" value="1"/>
</dbReference>
<evidence type="ECO:0000313" key="8">
    <source>
        <dbReference type="Proteomes" id="UP001050691"/>
    </source>
</evidence>
<dbReference type="InterPro" id="IPR050281">
    <property type="entry name" value="Flavin_monoamine_oxidase"/>
</dbReference>
<comment type="caution">
    <text evidence="7">The sequence shown here is derived from an EMBL/GenBank/DDBJ whole genome shotgun (WGS) entry which is preliminary data.</text>
</comment>
<evidence type="ECO:0000256" key="4">
    <source>
        <dbReference type="RuleBase" id="RU362067"/>
    </source>
</evidence>
<dbReference type="EC" id="1.4.3.-" evidence="4"/>
<dbReference type="InterPro" id="IPR001613">
    <property type="entry name" value="Flavin_amine_oxidase"/>
</dbReference>
<feature type="binding site" evidence="3">
    <location>
        <position position="257"/>
    </location>
    <ligand>
        <name>FAD</name>
        <dbReference type="ChEBI" id="CHEBI:57692"/>
    </ligand>
</feature>
<dbReference type="PANTHER" id="PTHR10742:SF313">
    <property type="entry name" value="AMINE OXIDASE"/>
    <property type="match status" value="1"/>
</dbReference>
<comment type="similarity">
    <text evidence="4">Belongs to the flavin monoamine oxidase family.</text>
</comment>
<feature type="binding site" evidence="3">
    <location>
        <begin position="58"/>
        <end position="59"/>
    </location>
    <ligand>
        <name>FAD</name>
        <dbReference type="ChEBI" id="CHEBI:57692"/>
    </ligand>
</feature>
<dbReference type="GO" id="GO:0016491">
    <property type="term" value="F:oxidoreductase activity"/>
    <property type="evidence" value="ECO:0007669"/>
    <property type="project" value="UniProtKB-KW"/>
</dbReference>
<dbReference type="PRINTS" id="PR00757">
    <property type="entry name" value="AMINEOXDASEF"/>
</dbReference>
<dbReference type="Gene3D" id="3.90.660.10">
    <property type="match status" value="1"/>
</dbReference>
<keyword evidence="4" id="KW-0285">Flavoprotein</keyword>